<dbReference type="AlphaFoldDB" id="A0A448Z9N4"/>
<proteinExistence type="predicted"/>
<evidence type="ECO:0000313" key="2">
    <source>
        <dbReference type="Proteomes" id="UP000291116"/>
    </source>
</evidence>
<sequence length="474" mass="52476">MNHYNSNRPVSIGFAAGRSAHTADWLATSGNVFLGVGFHEKESRRHWDEQPTKQKWHDWDTLSQTAIGGGGLDFVIARFIFVWCSIGLLFCQGDLLEFSNLSNGQVQLEGDLFLRLGNPVVQTESHLYDLRLDVFQCVPQKVVDVVEDHVLERQIVGRGGPVLHQAGFRDAVLAVVEGFGYRIAEGSRYRLGLYPHLVLSLVLQCLVQKVFDEFFSLDRLSVVENEALAYLPFVLVVVVALRFEGIGDLDRALHAERLAGAGGISHSLGSFQRKGVQGDLDLGFGKGFEGLVGTRLVLKGFERLHQSDDALLDQIVVEAAALEVRGGRCGCRRGSRLDHVQGPERLFHQVLHPPQAGAGGVVLKVGEIQVQSLRFFPLPDQLRQLGVDVALFVLQNVDEPWFCFCFRSCFCLAHGRRCCHRVQRRAGPRRCPVPRSRHKGAGTPRFEDREGDCGNNAGGVARLRCDAHGSVAMR</sequence>
<gene>
    <name evidence="1" type="ORF">PSNMU_V1.4_AUG-EV-PASAV3_0056090</name>
</gene>
<reference evidence="1 2" key="1">
    <citation type="submission" date="2019-01" db="EMBL/GenBank/DDBJ databases">
        <authorList>
            <person name="Ferrante I. M."/>
        </authorList>
    </citation>
    <scope>NUCLEOTIDE SEQUENCE [LARGE SCALE GENOMIC DNA]</scope>
    <source>
        <strain evidence="1 2">B856</strain>
    </source>
</reference>
<protein>
    <submittedName>
        <fullName evidence="1">Uncharacterized protein</fullName>
    </submittedName>
</protein>
<organism evidence="1 2">
    <name type="scientific">Pseudo-nitzschia multistriata</name>
    <dbReference type="NCBI Taxonomy" id="183589"/>
    <lineage>
        <taxon>Eukaryota</taxon>
        <taxon>Sar</taxon>
        <taxon>Stramenopiles</taxon>
        <taxon>Ochrophyta</taxon>
        <taxon>Bacillariophyta</taxon>
        <taxon>Bacillariophyceae</taxon>
        <taxon>Bacillariophycidae</taxon>
        <taxon>Bacillariales</taxon>
        <taxon>Bacillariaceae</taxon>
        <taxon>Pseudo-nitzschia</taxon>
    </lineage>
</organism>
<dbReference type="EMBL" id="CAACVS010000186">
    <property type="protein sequence ID" value="VEU38777.1"/>
    <property type="molecule type" value="Genomic_DNA"/>
</dbReference>
<keyword evidence="2" id="KW-1185">Reference proteome</keyword>
<dbReference type="Proteomes" id="UP000291116">
    <property type="component" value="Unassembled WGS sequence"/>
</dbReference>
<accession>A0A448Z9N4</accession>
<evidence type="ECO:0000313" key="1">
    <source>
        <dbReference type="EMBL" id="VEU38777.1"/>
    </source>
</evidence>
<name>A0A448Z9N4_9STRA</name>